<evidence type="ECO:0000256" key="4">
    <source>
        <dbReference type="RuleBase" id="RU003465"/>
    </source>
</evidence>
<dbReference type="GO" id="GO:0004741">
    <property type="term" value="F:[pyruvate dehydrogenase (acetyl-transferring)]-phosphatase activity"/>
    <property type="evidence" value="ECO:0007669"/>
    <property type="project" value="TreeGrafter"/>
</dbReference>
<dbReference type="PANTHER" id="PTHR13832:SF779">
    <property type="entry name" value="SI:CH211-15P9.2 PROTEIN"/>
    <property type="match status" value="1"/>
</dbReference>
<dbReference type="PROSITE" id="PS51746">
    <property type="entry name" value="PPM_2"/>
    <property type="match status" value="1"/>
</dbReference>
<keyword evidence="1" id="KW-0479">Metal-binding</keyword>
<keyword evidence="7" id="KW-1185">Reference proteome</keyword>
<dbReference type="SUPFAM" id="SSF81606">
    <property type="entry name" value="PP2C-like"/>
    <property type="match status" value="1"/>
</dbReference>
<sequence>MCLQSRGMLFGVFDGHAGSACAQAVSERLFYYIAVSLLPLRTLTEIEEAVESERPILPVLQWHKHPNDYVSTDACKLYFNSLRTYWQERIDLHEDDDDDSDIRNSFKRLDNDISLEAQKTVVKHNRLLGLLIPFRAFGDMKFKWSGELLNRIYEAHPELLIGNKNAKMLLPDCHTPPYLIADPETTCYKLRPQDKFLILATDGLWELMHRQTVVQVLGENRSDMQWKKPVSGLCFTVGQMHRLLQERKSRALSALEDENSTTQLIRHALVSDSCGSIEPKRIAKIISLPKDLAKMYRDDIQSFTLIVNLLKALL</sequence>
<name>A0A7J6CNY9_9TELE</name>
<dbReference type="Proteomes" id="UP000579812">
    <property type="component" value="Unassembled WGS sequence"/>
</dbReference>
<dbReference type="InterPro" id="IPR001932">
    <property type="entry name" value="PPM-type_phosphatase-like_dom"/>
</dbReference>
<evidence type="ECO:0000256" key="3">
    <source>
        <dbReference type="ARBA" id="ARBA00022912"/>
    </source>
</evidence>
<evidence type="ECO:0000256" key="1">
    <source>
        <dbReference type="ARBA" id="ARBA00022723"/>
    </source>
</evidence>
<comment type="similarity">
    <text evidence="4">Belongs to the PP2C family.</text>
</comment>
<dbReference type="PANTHER" id="PTHR13832">
    <property type="entry name" value="PROTEIN PHOSPHATASE 2C"/>
    <property type="match status" value="1"/>
</dbReference>
<dbReference type="InterPro" id="IPR036457">
    <property type="entry name" value="PPM-type-like_dom_sf"/>
</dbReference>
<dbReference type="InterPro" id="IPR000222">
    <property type="entry name" value="PP2C_BS"/>
</dbReference>
<dbReference type="GO" id="GO:0005739">
    <property type="term" value="C:mitochondrion"/>
    <property type="evidence" value="ECO:0007669"/>
    <property type="project" value="TreeGrafter"/>
</dbReference>
<evidence type="ECO:0000259" key="5">
    <source>
        <dbReference type="PROSITE" id="PS51746"/>
    </source>
</evidence>
<reference evidence="6 7" key="1">
    <citation type="submission" date="2020-04" db="EMBL/GenBank/DDBJ databases">
        <title>Chromosome-level genome assembly of a cyprinid fish Onychostoma macrolepis by integration of Nanopore Sequencing, Bionano and Hi-C technology.</title>
        <authorList>
            <person name="Wang D."/>
        </authorList>
    </citation>
    <scope>NUCLEOTIDE SEQUENCE [LARGE SCALE GENOMIC DNA]</scope>
    <source>
        <strain evidence="6">SWU-2019</strain>
        <tissue evidence="6">Muscle</tissue>
    </source>
</reference>
<evidence type="ECO:0000256" key="2">
    <source>
        <dbReference type="ARBA" id="ARBA00022801"/>
    </source>
</evidence>
<dbReference type="EMBL" id="JAAMOB010000011">
    <property type="protein sequence ID" value="KAF4107502.1"/>
    <property type="molecule type" value="Genomic_DNA"/>
</dbReference>
<dbReference type="AlphaFoldDB" id="A0A7J6CNY9"/>
<dbReference type="Pfam" id="PF00481">
    <property type="entry name" value="PP2C"/>
    <property type="match status" value="1"/>
</dbReference>
<evidence type="ECO:0000313" key="6">
    <source>
        <dbReference type="EMBL" id="KAF4107502.1"/>
    </source>
</evidence>
<organism evidence="6 7">
    <name type="scientific">Onychostoma macrolepis</name>
    <dbReference type="NCBI Taxonomy" id="369639"/>
    <lineage>
        <taxon>Eukaryota</taxon>
        <taxon>Metazoa</taxon>
        <taxon>Chordata</taxon>
        <taxon>Craniata</taxon>
        <taxon>Vertebrata</taxon>
        <taxon>Euteleostomi</taxon>
        <taxon>Actinopterygii</taxon>
        <taxon>Neopterygii</taxon>
        <taxon>Teleostei</taxon>
        <taxon>Ostariophysi</taxon>
        <taxon>Cypriniformes</taxon>
        <taxon>Cyprinidae</taxon>
        <taxon>Acrossocheilinae</taxon>
        <taxon>Onychostoma</taxon>
    </lineage>
</organism>
<keyword evidence="3 4" id="KW-0904">Protein phosphatase</keyword>
<accession>A0A7J6CNY9</accession>
<comment type="caution">
    <text evidence="6">The sequence shown here is derived from an EMBL/GenBank/DDBJ whole genome shotgun (WGS) entry which is preliminary data.</text>
</comment>
<dbReference type="InterPro" id="IPR015655">
    <property type="entry name" value="PP2C"/>
</dbReference>
<proteinExistence type="inferred from homology"/>
<keyword evidence="2 4" id="KW-0378">Hydrolase</keyword>
<feature type="domain" description="PPM-type phosphatase" evidence="5">
    <location>
        <begin position="1"/>
        <end position="267"/>
    </location>
</feature>
<gene>
    <name evidence="6" type="ORF">G5714_011866</name>
</gene>
<dbReference type="CDD" id="cd00143">
    <property type="entry name" value="PP2Cc"/>
    <property type="match status" value="1"/>
</dbReference>
<dbReference type="SMART" id="SM00332">
    <property type="entry name" value="PP2Cc"/>
    <property type="match status" value="1"/>
</dbReference>
<dbReference type="Gene3D" id="3.60.40.10">
    <property type="entry name" value="PPM-type phosphatase domain"/>
    <property type="match status" value="2"/>
</dbReference>
<dbReference type="GO" id="GO:0046872">
    <property type="term" value="F:metal ion binding"/>
    <property type="evidence" value="ECO:0007669"/>
    <property type="project" value="UniProtKB-KW"/>
</dbReference>
<protein>
    <recommendedName>
        <fullName evidence="5">PPM-type phosphatase domain-containing protein</fullName>
    </recommendedName>
</protein>
<dbReference type="PROSITE" id="PS01032">
    <property type="entry name" value="PPM_1"/>
    <property type="match status" value="1"/>
</dbReference>
<evidence type="ECO:0000313" key="7">
    <source>
        <dbReference type="Proteomes" id="UP000579812"/>
    </source>
</evidence>